<dbReference type="Proteomes" id="UP001065549">
    <property type="component" value="Unassembled WGS sequence"/>
</dbReference>
<sequence>MATKLTQTEIIQRVLDCKDALGLNTLPLRQQLKEMTGLDSNLLSRVGGLKGISEMTGIPVAPNPRRAKVKVDDTPVPIRPSRAFDIEKEMRGRGLHYNDYQKADTLKRVEGMAW</sequence>
<organism evidence="1 2">
    <name type="scientific">Hominibacterium faecale</name>
    <dbReference type="NCBI Taxonomy" id="2839743"/>
    <lineage>
        <taxon>Bacteria</taxon>
        <taxon>Bacillati</taxon>
        <taxon>Bacillota</taxon>
        <taxon>Clostridia</taxon>
        <taxon>Peptostreptococcales</taxon>
        <taxon>Anaerovoracaceae</taxon>
        <taxon>Hominibacterium</taxon>
    </lineage>
</organism>
<gene>
    <name evidence="1" type="ORF">OBO34_14375</name>
</gene>
<evidence type="ECO:0000313" key="2">
    <source>
        <dbReference type="Proteomes" id="UP001065549"/>
    </source>
</evidence>
<protein>
    <submittedName>
        <fullName evidence="1">Uncharacterized protein</fullName>
    </submittedName>
</protein>
<comment type="caution">
    <text evidence="1">The sequence shown here is derived from an EMBL/GenBank/DDBJ whole genome shotgun (WGS) entry which is preliminary data.</text>
</comment>
<name>A0A9J6QQM1_9FIRM</name>
<accession>A0A9J6QQM1</accession>
<dbReference type="RefSeq" id="WP_269478582.1">
    <property type="nucleotide sequence ID" value="NZ_JAOSHN010000006.1"/>
</dbReference>
<reference evidence="1" key="1">
    <citation type="submission" date="2022-09" db="EMBL/GenBank/DDBJ databases">
        <title>Culturomic study of gut microbiota in children with autism spectrum disorder.</title>
        <authorList>
            <person name="Efimov B.A."/>
            <person name="Chaplin A.V."/>
            <person name="Sokolova S.R."/>
            <person name="Pikina A.P."/>
            <person name="Korzhanova M."/>
            <person name="Belova V."/>
            <person name="Korostin D."/>
        </authorList>
    </citation>
    <scope>NUCLEOTIDE SEQUENCE</scope>
    <source>
        <strain evidence="1">ASD5510</strain>
    </source>
</reference>
<dbReference type="AlphaFoldDB" id="A0A9J6QQM1"/>
<evidence type="ECO:0000313" key="1">
    <source>
        <dbReference type="EMBL" id="MCU7379529.1"/>
    </source>
</evidence>
<proteinExistence type="predicted"/>
<keyword evidence="2" id="KW-1185">Reference proteome</keyword>
<dbReference type="EMBL" id="JAOSHN010000006">
    <property type="protein sequence ID" value="MCU7379529.1"/>
    <property type="molecule type" value="Genomic_DNA"/>
</dbReference>